<keyword evidence="4" id="KW-1185">Reference proteome</keyword>
<proteinExistence type="predicted"/>
<dbReference type="EMBL" id="JASVWF010000008">
    <property type="protein sequence ID" value="MDL5159671.1"/>
    <property type="molecule type" value="Genomic_DNA"/>
</dbReference>
<dbReference type="InterPro" id="IPR000073">
    <property type="entry name" value="AB_hydrolase_1"/>
</dbReference>
<evidence type="ECO:0000313" key="4">
    <source>
        <dbReference type="Proteomes" id="UP001231924"/>
    </source>
</evidence>
<dbReference type="InterPro" id="IPR050266">
    <property type="entry name" value="AB_hydrolase_sf"/>
</dbReference>
<dbReference type="SUPFAM" id="SSF53474">
    <property type="entry name" value="alpha/beta-Hydrolases"/>
    <property type="match status" value="1"/>
</dbReference>
<dbReference type="Gene3D" id="3.40.50.1820">
    <property type="entry name" value="alpha/beta hydrolase"/>
    <property type="match status" value="1"/>
</dbReference>
<reference evidence="3 4" key="1">
    <citation type="submission" date="2023-06" db="EMBL/GenBank/DDBJ databases">
        <title>Actinomycetospora Odt1-22.</title>
        <authorList>
            <person name="Supong K."/>
        </authorList>
    </citation>
    <scope>NUCLEOTIDE SEQUENCE [LARGE SCALE GENOMIC DNA]</scope>
    <source>
        <strain evidence="3 4">Odt1-22</strain>
    </source>
</reference>
<feature type="domain" description="AB hydrolase-1" evidence="2">
    <location>
        <begin position="37"/>
        <end position="279"/>
    </location>
</feature>
<dbReference type="Pfam" id="PF12697">
    <property type="entry name" value="Abhydrolase_6"/>
    <property type="match status" value="1"/>
</dbReference>
<dbReference type="RefSeq" id="WP_286056275.1">
    <property type="nucleotide sequence ID" value="NZ_JASVWF010000008.1"/>
</dbReference>
<accession>A0ABT7MGW7</accession>
<sequence>MSTPTATHAPTEADTIRFAQTKSWRLRYNEAGSGHPVLLLHGSGPGATGWSNYHLNIPALAERFRVIAWDAPGWGQSDAAPSAEYDHPAAVIELLDELGIEKAALVGNSMGGMVAVAVAARYPDRVSHLITMGSGSFPDVPPLFGPGDGPSEGLKILIEGYRNPTPATMMRLVQIMTFAPEFATEELAAMRAEAASARPDHLENFLEGLPTGGAVSRPVDPAEVRGITAPTMLVHGRDDRVVHHEHSLRLLSMIPDARLVLFNRCGHWAQIEHAAEFNRLVSSFVAES</sequence>
<dbReference type="PRINTS" id="PR00111">
    <property type="entry name" value="ABHYDROLASE"/>
</dbReference>
<comment type="caution">
    <text evidence="3">The sequence shown here is derived from an EMBL/GenBank/DDBJ whole genome shotgun (WGS) entry which is preliminary data.</text>
</comment>
<evidence type="ECO:0000313" key="3">
    <source>
        <dbReference type="EMBL" id="MDL5159671.1"/>
    </source>
</evidence>
<dbReference type="InterPro" id="IPR000639">
    <property type="entry name" value="Epox_hydrolase-like"/>
</dbReference>
<evidence type="ECO:0000256" key="1">
    <source>
        <dbReference type="ARBA" id="ARBA00022801"/>
    </source>
</evidence>
<protein>
    <submittedName>
        <fullName evidence="3">Alpha/beta hydrolase</fullName>
    </submittedName>
</protein>
<dbReference type="PANTHER" id="PTHR43798:SF31">
    <property type="entry name" value="AB HYDROLASE SUPERFAMILY PROTEIN YCLE"/>
    <property type="match status" value="1"/>
</dbReference>
<dbReference type="Proteomes" id="UP001231924">
    <property type="component" value="Unassembled WGS sequence"/>
</dbReference>
<gene>
    <name evidence="3" type="ORF">QRT03_27145</name>
</gene>
<dbReference type="GO" id="GO:0016787">
    <property type="term" value="F:hydrolase activity"/>
    <property type="evidence" value="ECO:0007669"/>
    <property type="project" value="UniProtKB-KW"/>
</dbReference>
<dbReference type="PRINTS" id="PR00412">
    <property type="entry name" value="EPOXHYDRLASE"/>
</dbReference>
<evidence type="ECO:0000259" key="2">
    <source>
        <dbReference type="Pfam" id="PF12697"/>
    </source>
</evidence>
<keyword evidence="1 3" id="KW-0378">Hydrolase</keyword>
<organism evidence="3 4">
    <name type="scientific">Actinomycetospora termitidis</name>
    <dbReference type="NCBI Taxonomy" id="3053470"/>
    <lineage>
        <taxon>Bacteria</taxon>
        <taxon>Bacillati</taxon>
        <taxon>Actinomycetota</taxon>
        <taxon>Actinomycetes</taxon>
        <taxon>Pseudonocardiales</taxon>
        <taxon>Pseudonocardiaceae</taxon>
        <taxon>Actinomycetospora</taxon>
    </lineage>
</organism>
<dbReference type="InterPro" id="IPR029058">
    <property type="entry name" value="AB_hydrolase_fold"/>
</dbReference>
<dbReference type="PANTHER" id="PTHR43798">
    <property type="entry name" value="MONOACYLGLYCEROL LIPASE"/>
    <property type="match status" value="1"/>
</dbReference>
<name>A0ABT7MGW7_9PSEU</name>